<evidence type="ECO:0000256" key="1">
    <source>
        <dbReference type="ARBA" id="ARBA00004651"/>
    </source>
</evidence>
<dbReference type="PANTHER" id="PTHR43520">
    <property type="entry name" value="ATP7, ISOFORM B"/>
    <property type="match status" value="1"/>
</dbReference>
<evidence type="ECO:0000256" key="5">
    <source>
        <dbReference type="ARBA" id="ARBA00022553"/>
    </source>
</evidence>
<dbReference type="Gene3D" id="2.70.150.10">
    <property type="entry name" value="Calcium-transporting ATPase, cytoplasmic transduction domain A"/>
    <property type="match status" value="1"/>
</dbReference>
<gene>
    <name evidence="17" type="ORF">ACFOM9_12290</name>
</gene>
<evidence type="ECO:0000256" key="9">
    <source>
        <dbReference type="ARBA" id="ARBA00022840"/>
    </source>
</evidence>
<keyword evidence="7 15" id="KW-0479">Metal-binding</keyword>
<proteinExistence type="inferred from homology"/>
<keyword evidence="12 15" id="KW-1133">Transmembrane helix</keyword>
<evidence type="ECO:0000259" key="16">
    <source>
        <dbReference type="PROSITE" id="PS50846"/>
    </source>
</evidence>
<keyword evidence="3" id="KW-0813">Transport</keyword>
<feature type="transmembrane region" description="Helical" evidence="15">
    <location>
        <begin position="455"/>
        <end position="482"/>
    </location>
</feature>
<keyword evidence="10" id="KW-0460">Magnesium</keyword>
<dbReference type="SUPFAM" id="SSF55008">
    <property type="entry name" value="HMA, heavy metal-associated domain"/>
    <property type="match status" value="1"/>
</dbReference>
<dbReference type="SUPFAM" id="SSF81665">
    <property type="entry name" value="Calcium ATPase, transmembrane domain M"/>
    <property type="match status" value="1"/>
</dbReference>
<keyword evidence="6 15" id="KW-0812">Transmembrane</keyword>
<protein>
    <submittedName>
        <fullName evidence="17">Heavy metal translocating P-type ATPase</fullName>
    </submittedName>
</protein>
<dbReference type="InterPro" id="IPR023214">
    <property type="entry name" value="HAD_sf"/>
</dbReference>
<evidence type="ECO:0000256" key="2">
    <source>
        <dbReference type="ARBA" id="ARBA00006024"/>
    </source>
</evidence>
<dbReference type="PRINTS" id="PR00119">
    <property type="entry name" value="CATATPASE"/>
</dbReference>
<keyword evidence="18" id="KW-1185">Reference proteome</keyword>
<dbReference type="NCBIfam" id="TIGR01511">
    <property type="entry name" value="ATPase-IB1_Cu"/>
    <property type="match status" value="1"/>
</dbReference>
<dbReference type="InterPro" id="IPR021993">
    <property type="entry name" value="ATPase-cat-bd"/>
</dbReference>
<dbReference type="InterPro" id="IPR006121">
    <property type="entry name" value="HMA_dom"/>
</dbReference>
<evidence type="ECO:0000256" key="11">
    <source>
        <dbReference type="ARBA" id="ARBA00022967"/>
    </source>
</evidence>
<dbReference type="InterPro" id="IPR008250">
    <property type="entry name" value="ATPase_P-typ_transduc_dom_A_sf"/>
</dbReference>
<dbReference type="EMBL" id="JBHRYF010000009">
    <property type="protein sequence ID" value="MFC3660850.1"/>
    <property type="molecule type" value="Genomic_DNA"/>
</dbReference>
<dbReference type="NCBIfam" id="TIGR01494">
    <property type="entry name" value="ATPase_P-type"/>
    <property type="match status" value="2"/>
</dbReference>
<feature type="transmembrane region" description="Helical" evidence="15">
    <location>
        <begin position="424"/>
        <end position="443"/>
    </location>
</feature>
<evidence type="ECO:0000313" key="17">
    <source>
        <dbReference type="EMBL" id="MFC3660850.1"/>
    </source>
</evidence>
<feature type="transmembrane region" description="Helical" evidence="15">
    <location>
        <begin position="243"/>
        <end position="262"/>
    </location>
</feature>
<dbReference type="PROSITE" id="PS50846">
    <property type="entry name" value="HMA_2"/>
    <property type="match status" value="1"/>
</dbReference>
<dbReference type="InterPro" id="IPR036412">
    <property type="entry name" value="HAD-like_sf"/>
</dbReference>
<dbReference type="InterPro" id="IPR001757">
    <property type="entry name" value="P_typ_ATPase"/>
</dbReference>
<dbReference type="NCBIfam" id="TIGR01525">
    <property type="entry name" value="ATPase-IB_hvy"/>
    <property type="match status" value="1"/>
</dbReference>
<dbReference type="Pfam" id="PF00122">
    <property type="entry name" value="E1-E2_ATPase"/>
    <property type="match status" value="1"/>
</dbReference>
<evidence type="ECO:0000256" key="8">
    <source>
        <dbReference type="ARBA" id="ARBA00022741"/>
    </source>
</evidence>
<comment type="caution">
    <text evidence="17">The sequence shown here is derived from an EMBL/GenBank/DDBJ whole genome shotgun (WGS) entry which is preliminary data.</text>
</comment>
<evidence type="ECO:0000256" key="10">
    <source>
        <dbReference type="ARBA" id="ARBA00022842"/>
    </source>
</evidence>
<dbReference type="Gene3D" id="3.40.1110.10">
    <property type="entry name" value="Calcium-transporting ATPase, cytoplasmic domain N"/>
    <property type="match status" value="1"/>
</dbReference>
<keyword evidence="14 15" id="KW-0472">Membrane</keyword>
<organism evidence="17 18">
    <name type="scientific">Luteimonas notoginsengisoli</name>
    <dbReference type="NCBI Taxonomy" id="1578200"/>
    <lineage>
        <taxon>Bacteria</taxon>
        <taxon>Pseudomonadati</taxon>
        <taxon>Pseudomonadota</taxon>
        <taxon>Gammaproteobacteria</taxon>
        <taxon>Lysobacterales</taxon>
        <taxon>Lysobacteraceae</taxon>
        <taxon>Luteimonas</taxon>
    </lineage>
</organism>
<dbReference type="PRINTS" id="PR00120">
    <property type="entry name" value="HATPASE"/>
</dbReference>
<keyword evidence="4 15" id="KW-1003">Cell membrane</keyword>
<feature type="domain" description="HMA" evidence="16">
    <location>
        <begin position="90"/>
        <end position="156"/>
    </location>
</feature>
<dbReference type="InterPro" id="IPR027256">
    <property type="entry name" value="P-typ_ATPase_IB"/>
</dbReference>
<evidence type="ECO:0000256" key="15">
    <source>
        <dbReference type="RuleBase" id="RU362081"/>
    </source>
</evidence>
<feature type="transmembrane region" description="Helical" evidence="15">
    <location>
        <begin position="210"/>
        <end position="231"/>
    </location>
</feature>
<evidence type="ECO:0000256" key="6">
    <source>
        <dbReference type="ARBA" id="ARBA00022692"/>
    </source>
</evidence>
<dbReference type="RefSeq" id="WP_386711159.1">
    <property type="nucleotide sequence ID" value="NZ_JBHRYF010000009.1"/>
</dbReference>
<dbReference type="SUPFAM" id="SSF56784">
    <property type="entry name" value="HAD-like"/>
    <property type="match status" value="1"/>
</dbReference>
<dbReference type="Gene3D" id="3.40.50.1000">
    <property type="entry name" value="HAD superfamily/HAD-like"/>
    <property type="match status" value="1"/>
</dbReference>
<comment type="similarity">
    <text evidence="2 15">Belongs to the cation transport ATPase (P-type) (TC 3.A.3) family. Type IB subfamily.</text>
</comment>
<accession>A0ABV7UVU0</accession>
<dbReference type="CDD" id="cd00371">
    <property type="entry name" value="HMA"/>
    <property type="match status" value="1"/>
</dbReference>
<evidence type="ECO:0000256" key="7">
    <source>
        <dbReference type="ARBA" id="ARBA00022723"/>
    </source>
</evidence>
<dbReference type="Pfam" id="PF00403">
    <property type="entry name" value="HMA"/>
    <property type="match status" value="1"/>
</dbReference>
<dbReference type="Proteomes" id="UP001595724">
    <property type="component" value="Unassembled WGS sequence"/>
</dbReference>
<name>A0ABV7UVU0_9GAMM</name>
<dbReference type="CDD" id="cd02079">
    <property type="entry name" value="P-type_ATPase_HM"/>
    <property type="match status" value="1"/>
</dbReference>
<keyword evidence="13" id="KW-0406">Ion transport</keyword>
<comment type="subcellular location">
    <subcellularLocation>
        <location evidence="1">Cell membrane</location>
        <topology evidence="1">Multi-pass membrane protein</topology>
    </subcellularLocation>
</comment>
<feature type="transmembrane region" description="Helical" evidence="15">
    <location>
        <begin position="175"/>
        <end position="198"/>
    </location>
</feature>
<dbReference type="PANTHER" id="PTHR43520:SF5">
    <property type="entry name" value="CATION-TRANSPORTING P-TYPE ATPASE-RELATED"/>
    <property type="match status" value="1"/>
</dbReference>
<evidence type="ECO:0000256" key="13">
    <source>
        <dbReference type="ARBA" id="ARBA00023065"/>
    </source>
</evidence>
<dbReference type="InterPro" id="IPR036163">
    <property type="entry name" value="HMA_dom_sf"/>
</dbReference>
<dbReference type="InterPro" id="IPR023298">
    <property type="entry name" value="ATPase_P-typ_TM_dom_sf"/>
</dbReference>
<dbReference type="Gene3D" id="3.30.70.100">
    <property type="match status" value="1"/>
</dbReference>
<evidence type="ECO:0000256" key="3">
    <source>
        <dbReference type="ARBA" id="ARBA00022448"/>
    </source>
</evidence>
<evidence type="ECO:0000313" key="18">
    <source>
        <dbReference type="Proteomes" id="UP001595724"/>
    </source>
</evidence>
<evidence type="ECO:0000256" key="12">
    <source>
        <dbReference type="ARBA" id="ARBA00022989"/>
    </source>
</evidence>
<evidence type="ECO:0000256" key="4">
    <source>
        <dbReference type="ARBA" id="ARBA00022475"/>
    </source>
</evidence>
<feature type="transmembrane region" description="Helical" evidence="15">
    <location>
        <begin position="743"/>
        <end position="759"/>
    </location>
</feature>
<dbReference type="NCBIfam" id="TIGR01512">
    <property type="entry name" value="ATPase-IB2_Cd"/>
    <property type="match status" value="1"/>
</dbReference>
<reference evidence="18" key="1">
    <citation type="journal article" date="2019" name="Int. J. Syst. Evol. Microbiol.">
        <title>The Global Catalogue of Microorganisms (GCM) 10K type strain sequencing project: providing services to taxonomists for standard genome sequencing and annotation.</title>
        <authorList>
            <consortium name="The Broad Institute Genomics Platform"/>
            <consortium name="The Broad Institute Genome Sequencing Center for Infectious Disease"/>
            <person name="Wu L."/>
            <person name="Ma J."/>
        </authorList>
    </citation>
    <scope>NUCLEOTIDE SEQUENCE [LARGE SCALE GENOMIC DNA]</scope>
    <source>
        <strain evidence="18">KCTC 42211</strain>
    </source>
</reference>
<keyword evidence="11" id="KW-1278">Translocase</keyword>
<keyword evidence="5" id="KW-0597">Phosphoprotein</keyword>
<keyword evidence="8 15" id="KW-0547">Nucleotide-binding</keyword>
<evidence type="ECO:0000256" key="14">
    <source>
        <dbReference type="ARBA" id="ARBA00023136"/>
    </source>
</evidence>
<dbReference type="Pfam" id="PF12156">
    <property type="entry name" value="ATPase-cat_bd"/>
    <property type="match status" value="1"/>
</dbReference>
<dbReference type="InterPro" id="IPR059000">
    <property type="entry name" value="ATPase_P-type_domA"/>
</dbReference>
<dbReference type="Pfam" id="PF00702">
    <property type="entry name" value="Hydrolase"/>
    <property type="match status" value="1"/>
</dbReference>
<keyword evidence="9 15" id="KW-0067">ATP-binding</keyword>
<sequence length="808" mass="85879">MNAQSDDACFHCGEPLPLRPAIATIDAAPQAFCCDGCAGAAQWIRDADLGDYYTLRSAPAGQVGVEPVDFSTWDRDDLLHEYVRAVEGGREVTVLTDGMRCAACAWLIDRALRREAGVLDTSANAITGRIRIAWNPAQVALSTLLQRVAALGYRPYLSGGEAREQARRAERNRRLLRLGLAGLGTMQAMMFAEALYLDFNNEMPIATRDFFRWVTLLVSTPVVFWAGWPFIAGMLRELRGRRLGMDTLVASATLLAWGASFIETLRGGTHVWFDAAVMFVFFLLAARMLEQRARNIASAQVDALARARPVIAMRELADGSREAVPVAALRVGDVVRVAAGDALPADGRLLDDEACFEEALLTGESTPVRKRAGADVYAGTVCREHPARVHVRGVGADTRLSQLARLVEHAQEHRPPLARLADRIAGWFVLALLLAALLVWLGWRLHDPSRALEVTLALLVISCPCALSMSIPAALAVAHGALARIGVLALRPDALETLADVTDVVFDKTGTLSDGRPRRATLATLDGFDPQAALRIAAALERDSGHPLAHAFADIEGAPQASGVRAVPGAGIEGLVEGVAWRLGHAGFARGGDDDGDLWLGDGQRGVARFGVHEAARPEAGEAIAALRGLGLRIHLSSGDSADAVARFGRALGITDVHARQAPEQKLAFVRALQAQGRRVAMVGDGLNDAPVLAGADVSLAVADGAALAQRAADLVVTHPSLMRVAESAALARRTRRIIRQNLAWALGYNLLALPLAAAGLVTPWLAALGMAASSLTVTINALRLAPRQRRPAAPAAAMIPAVPSAAD</sequence>
<feature type="transmembrane region" description="Helical" evidence="15">
    <location>
        <begin position="268"/>
        <end position="286"/>
    </location>
</feature>
<dbReference type="SUPFAM" id="SSF81653">
    <property type="entry name" value="Calcium ATPase, transduction domain A"/>
    <property type="match status" value="1"/>
</dbReference>
<dbReference type="InterPro" id="IPR023299">
    <property type="entry name" value="ATPase_P-typ_cyto_dom_N"/>
</dbReference>